<reference evidence="1 3" key="1">
    <citation type="journal article" date="2012" name="Int. J. Syst. Evol. Microbiol.">
        <title>Characterization of Tetragenococcus strains from sugar thick juice reveals a novel species, Tetragenococcus osmophilus sp. nov., and divides Tetragenococcus halophilus into two subspecies, T. halophilus subsp. halophilus subsp. nov. and T. halophilus subsp. flandriensis subsp. nov.</title>
        <authorList>
            <person name="Juste A."/>
            <person name="Van Trappen S."/>
            <person name="Verreth C."/>
            <person name="Cleenwerck I."/>
            <person name="De Vos P."/>
            <person name="Lievens B."/>
            <person name="Willems K.A."/>
        </authorList>
    </citation>
    <scope>NUCLEOTIDE SEQUENCE [LARGE SCALE GENOMIC DNA]</scope>
    <source>
        <strain evidence="1 3">JCM 31126</strain>
    </source>
</reference>
<evidence type="ECO:0000313" key="2">
    <source>
        <dbReference type="EMBL" id="GMA71307.1"/>
    </source>
</evidence>
<accession>A0AA38CY94</accession>
<dbReference type="RefSeq" id="WP_123936636.1">
    <property type="nucleotide sequence ID" value="NZ_BSUW01000001.1"/>
</dbReference>
<dbReference type="SUPFAM" id="SSF160379">
    <property type="entry name" value="SP0830-like"/>
    <property type="match status" value="1"/>
</dbReference>
<evidence type="ECO:0000313" key="4">
    <source>
        <dbReference type="Proteomes" id="UP001157039"/>
    </source>
</evidence>
<protein>
    <submittedName>
        <fullName evidence="2">Uncharacterized protein</fullName>
    </submittedName>
</protein>
<dbReference type="AlphaFoldDB" id="A0AA38CY94"/>
<keyword evidence="3" id="KW-1185">Reference proteome</keyword>
<name>A0AA38CY94_9ENTE</name>
<gene>
    <name evidence="1" type="ORF">C7K38_11055</name>
    <name evidence="2" type="ORF">GCM10025885_03560</name>
</gene>
<reference evidence="1" key="3">
    <citation type="submission" date="2018-03" db="EMBL/GenBank/DDBJ databases">
        <authorList>
            <person name="Jeon C.O."/>
        </authorList>
    </citation>
    <scope>NUCLEOTIDE SEQUENCE</scope>
    <source>
        <strain evidence="1">JCM 31126</strain>
    </source>
</reference>
<reference evidence="2 4" key="2">
    <citation type="journal article" date="2014" name="Int. J. Syst. Evol. Microbiol.">
        <title>Complete genome sequence of Corynebacterium casei LMG S-19264T (=DSM 44701T), isolated from a smear-ripened cheese.</title>
        <authorList>
            <consortium name="US DOE Joint Genome Institute (JGI-PGF)"/>
            <person name="Walter F."/>
            <person name="Albersmeier A."/>
            <person name="Kalinowski J."/>
            <person name="Ruckert C."/>
        </authorList>
    </citation>
    <scope>NUCLEOTIDE SEQUENCE [LARGE SCALE GENOMIC DNA]</scope>
    <source>
        <strain evidence="2 4">NBRC 114545</strain>
    </source>
</reference>
<dbReference type="EMBL" id="BSUW01000001">
    <property type="protein sequence ID" value="GMA71307.1"/>
    <property type="molecule type" value="Genomic_DNA"/>
</dbReference>
<dbReference type="Proteomes" id="UP000268310">
    <property type="component" value="Chromosome"/>
</dbReference>
<sequence>MEAQFYQKIIEEAPEAFGDLSTGDYRYDVIFLMNNITLGEVMQELEVRAGVDKVWQGNYAIYYRRPDPKHEDYTKSALSRIVKKPIYQNITMRNWRTVSKMNEQLSST</sequence>
<proteinExistence type="predicted"/>
<dbReference type="Gene3D" id="3.30.70.1260">
    <property type="entry name" value="bacterial protein sp0830 like"/>
    <property type="match status" value="1"/>
</dbReference>
<evidence type="ECO:0000313" key="1">
    <source>
        <dbReference type="EMBL" id="AYW48869.1"/>
    </source>
</evidence>
<dbReference type="KEGG" id="too:C7K38_11055"/>
<dbReference type="Proteomes" id="UP001157039">
    <property type="component" value="Unassembled WGS sequence"/>
</dbReference>
<organism evidence="2 4">
    <name type="scientific">Tetragenococcus osmophilus</name>
    <dbReference type="NCBI Taxonomy" id="526944"/>
    <lineage>
        <taxon>Bacteria</taxon>
        <taxon>Bacillati</taxon>
        <taxon>Bacillota</taxon>
        <taxon>Bacilli</taxon>
        <taxon>Lactobacillales</taxon>
        <taxon>Enterococcaceae</taxon>
        <taxon>Tetragenococcus</taxon>
    </lineage>
</organism>
<evidence type="ECO:0000313" key="3">
    <source>
        <dbReference type="Proteomes" id="UP000268310"/>
    </source>
</evidence>
<reference evidence="2" key="4">
    <citation type="submission" date="2023-02" db="EMBL/GenBank/DDBJ databases">
        <authorList>
            <person name="Sun Q."/>
            <person name="Mori K."/>
        </authorList>
    </citation>
    <scope>NUCLEOTIDE SEQUENCE</scope>
    <source>
        <strain evidence="2">NBRC 114545</strain>
    </source>
</reference>
<dbReference type="EMBL" id="CP027783">
    <property type="protein sequence ID" value="AYW48869.1"/>
    <property type="molecule type" value="Genomic_DNA"/>
</dbReference>